<dbReference type="PANTHER" id="PTHR45527:SF1">
    <property type="entry name" value="FATTY ACID SYNTHASE"/>
    <property type="match status" value="1"/>
</dbReference>
<keyword evidence="6" id="KW-1185">Reference proteome</keyword>
<dbReference type="GO" id="GO:0043041">
    <property type="term" value="P:amino acid activation for nonribosomal peptide biosynthetic process"/>
    <property type="evidence" value="ECO:0007669"/>
    <property type="project" value="TreeGrafter"/>
</dbReference>
<dbReference type="GO" id="GO:0016874">
    <property type="term" value="F:ligase activity"/>
    <property type="evidence" value="ECO:0007669"/>
    <property type="project" value="UniProtKB-KW"/>
</dbReference>
<accession>A0A6A6T997</accession>
<dbReference type="Pfam" id="PF00501">
    <property type="entry name" value="AMP-binding"/>
    <property type="match status" value="2"/>
</dbReference>
<dbReference type="Gene3D" id="3.30.559.30">
    <property type="entry name" value="Nonribosomal peptide synthetase, condensation domain"/>
    <property type="match status" value="1"/>
</dbReference>
<evidence type="ECO:0000256" key="1">
    <source>
        <dbReference type="ARBA" id="ARBA00022450"/>
    </source>
</evidence>
<evidence type="ECO:0000256" key="3">
    <source>
        <dbReference type="ARBA" id="ARBA00022598"/>
    </source>
</evidence>
<dbReference type="SUPFAM" id="SSF56801">
    <property type="entry name" value="Acetyl-CoA synthetase-like"/>
    <property type="match status" value="1"/>
</dbReference>
<proteinExistence type="predicted"/>
<dbReference type="InterPro" id="IPR023213">
    <property type="entry name" value="CAT-like_dom_sf"/>
</dbReference>
<dbReference type="PRINTS" id="PR00154">
    <property type="entry name" value="AMPBINDING"/>
</dbReference>
<name>A0A6A6T997_9PLEO</name>
<dbReference type="AlphaFoldDB" id="A0A6A6T997"/>
<dbReference type="Gene3D" id="3.40.50.12780">
    <property type="entry name" value="N-terminal domain of ligase-like"/>
    <property type="match status" value="2"/>
</dbReference>
<dbReference type="SUPFAM" id="SSF47336">
    <property type="entry name" value="ACP-like"/>
    <property type="match status" value="1"/>
</dbReference>
<organism evidence="5 6">
    <name type="scientific">Lophiostoma macrostomum CBS 122681</name>
    <dbReference type="NCBI Taxonomy" id="1314788"/>
    <lineage>
        <taxon>Eukaryota</taxon>
        <taxon>Fungi</taxon>
        <taxon>Dikarya</taxon>
        <taxon>Ascomycota</taxon>
        <taxon>Pezizomycotina</taxon>
        <taxon>Dothideomycetes</taxon>
        <taxon>Pleosporomycetidae</taxon>
        <taxon>Pleosporales</taxon>
        <taxon>Lophiostomataceae</taxon>
        <taxon>Lophiostoma</taxon>
    </lineage>
</organism>
<dbReference type="PROSITE" id="PS00455">
    <property type="entry name" value="AMP_BINDING"/>
    <property type="match status" value="1"/>
</dbReference>
<dbReference type="InterPro" id="IPR020459">
    <property type="entry name" value="AMP-binding"/>
</dbReference>
<dbReference type="InterPro" id="IPR045851">
    <property type="entry name" value="AMP-bd_C_sf"/>
</dbReference>
<dbReference type="OrthoDB" id="416786at2759"/>
<evidence type="ECO:0000313" key="6">
    <source>
        <dbReference type="Proteomes" id="UP000799324"/>
    </source>
</evidence>
<dbReference type="PROSITE" id="PS50075">
    <property type="entry name" value="CARRIER"/>
    <property type="match status" value="1"/>
</dbReference>
<dbReference type="Gene3D" id="3.30.300.30">
    <property type="match status" value="1"/>
</dbReference>
<reference evidence="5" key="1">
    <citation type="journal article" date="2020" name="Stud. Mycol.">
        <title>101 Dothideomycetes genomes: a test case for predicting lifestyles and emergence of pathogens.</title>
        <authorList>
            <person name="Haridas S."/>
            <person name="Albert R."/>
            <person name="Binder M."/>
            <person name="Bloem J."/>
            <person name="Labutti K."/>
            <person name="Salamov A."/>
            <person name="Andreopoulos B."/>
            <person name="Baker S."/>
            <person name="Barry K."/>
            <person name="Bills G."/>
            <person name="Bluhm B."/>
            <person name="Cannon C."/>
            <person name="Castanera R."/>
            <person name="Culley D."/>
            <person name="Daum C."/>
            <person name="Ezra D."/>
            <person name="Gonzalez J."/>
            <person name="Henrissat B."/>
            <person name="Kuo A."/>
            <person name="Liang C."/>
            <person name="Lipzen A."/>
            <person name="Lutzoni F."/>
            <person name="Magnuson J."/>
            <person name="Mondo S."/>
            <person name="Nolan M."/>
            <person name="Ohm R."/>
            <person name="Pangilinan J."/>
            <person name="Park H.-J."/>
            <person name="Ramirez L."/>
            <person name="Alfaro M."/>
            <person name="Sun H."/>
            <person name="Tritt A."/>
            <person name="Yoshinaga Y."/>
            <person name="Zwiers L.-H."/>
            <person name="Turgeon B."/>
            <person name="Goodwin S."/>
            <person name="Spatafora J."/>
            <person name="Crous P."/>
            <person name="Grigoriev I."/>
        </authorList>
    </citation>
    <scope>NUCLEOTIDE SEQUENCE</scope>
    <source>
        <strain evidence="5">CBS 122681</strain>
    </source>
</reference>
<protein>
    <submittedName>
        <fullName evidence="5">Putative nonribosomal peptide synthase</fullName>
    </submittedName>
</protein>
<dbReference type="PROSITE" id="PS00012">
    <property type="entry name" value="PHOSPHOPANTETHEINE"/>
    <property type="match status" value="1"/>
</dbReference>
<dbReference type="InterPro" id="IPR009081">
    <property type="entry name" value="PP-bd_ACP"/>
</dbReference>
<dbReference type="InterPro" id="IPR020845">
    <property type="entry name" value="AMP-binding_CS"/>
</dbReference>
<dbReference type="InterPro" id="IPR006162">
    <property type="entry name" value="Ppantetheine_attach_site"/>
</dbReference>
<dbReference type="SUPFAM" id="SSF52777">
    <property type="entry name" value="CoA-dependent acyltransferases"/>
    <property type="match status" value="2"/>
</dbReference>
<dbReference type="Gene3D" id="1.10.1200.10">
    <property type="entry name" value="ACP-like"/>
    <property type="match status" value="1"/>
</dbReference>
<gene>
    <name evidence="5" type="ORF">K491DRAFT_656705</name>
</gene>
<dbReference type="InterPro" id="IPR000873">
    <property type="entry name" value="AMP-dep_synth/lig_dom"/>
</dbReference>
<dbReference type="Proteomes" id="UP000799324">
    <property type="component" value="Unassembled WGS sequence"/>
</dbReference>
<evidence type="ECO:0000313" key="5">
    <source>
        <dbReference type="EMBL" id="KAF2656380.1"/>
    </source>
</evidence>
<keyword evidence="2" id="KW-0597">Phosphoprotein</keyword>
<dbReference type="InterPro" id="IPR036736">
    <property type="entry name" value="ACP-like_sf"/>
</dbReference>
<dbReference type="Gene3D" id="3.30.559.10">
    <property type="entry name" value="Chloramphenicol acetyltransferase-like domain"/>
    <property type="match status" value="1"/>
</dbReference>
<sequence>MTSQQPGPHDSSLLDHTILDLFDSWALREPTRVVAEWRGQTLTYGALRIASLHVGGALLSVGVPAHSRIPLLTRMSLEMLPAIIGILRVGASYTPIDVATWSATRIQSTLTDLEATVAVSTASGPELELPIVTVNFQKHWLHDSWNVTNELQQELRTRKMGIRWDDLAWILFTSGTTGKPKGVMVYHRSAYTYASFGLFGPALPLAESSFLLPFSPGFDACTAIMWVTITHGRSLKLASGPGFAEVGLTCDVLVLTPSMLAMLDPDAQWITPTRKVYTTYGPTETTCNMSIGELSPHEEITIGHCMPGFRIALVDDKLAELDGAATGEALILGPGVAAGYLKRPELTDQKYIQCQGERCYRSGDLLRRRDDGQLVFAGRVDSVVKNRGFMVNLQAEVEPALLSHPLVRVAVALKWRDKIAAYVQPASVDSEELRLFLHQHFDSFVVPDEIFALDNFPLNANSKVDREKLKLQRDELATKSDDVSLGTNSMNGAATPLDKLRIAWASSLHVHPDAINIKSSFTSLGGNSLTGIRASSLLRKAGYKISAHQLLKFDRAGAIVAYLDASGVNAPEESQAVTATSIPTPPSQRAFINRGLESPISCALIGISEWVGAASTAPTPTELHDAFIKACSAHSIFQLKFNLTDQTAVPLGRLSLDWIEITTSERHYKQACISAEEDAWHAMNLIDRKSAELPYFQVTCISVPERKALTYIWRIHHALMDPIAQALLAHDIDLALEGQPILPRPRFEDFAYFMRTHELENLPRAIKLFGGMAATIPASWKLQLPKPNPTPPATPLLRFDTPLSLSRADLTAAARRFGITSSSMVYAAWSLFLRQVTGFTRVAFSIDLAGRTLPWPGAQDLVACLVGNAPFSVSVDPAVSVRAWLRSVHAVTLDVLEFDGLTPTLPDIIRRDHRFGTSNVLSFLDILPPPRKNWKYTEKQRHGQPLVWYVLPDGEDVVTWMEIQSSMIDSAWARTAAIEAAKMLEKIAGAEDETLVGELF</sequence>
<keyword evidence="3" id="KW-0436">Ligase</keyword>
<evidence type="ECO:0000256" key="2">
    <source>
        <dbReference type="ARBA" id="ARBA00022553"/>
    </source>
</evidence>
<dbReference type="Pfam" id="PF00550">
    <property type="entry name" value="PP-binding"/>
    <property type="match status" value="1"/>
</dbReference>
<dbReference type="GO" id="GO:0044550">
    <property type="term" value="P:secondary metabolite biosynthetic process"/>
    <property type="evidence" value="ECO:0007669"/>
    <property type="project" value="TreeGrafter"/>
</dbReference>
<keyword evidence="1" id="KW-0596">Phosphopantetheine</keyword>
<evidence type="ECO:0000259" key="4">
    <source>
        <dbReference type="PROSITE" id="PS50075"/>
    </source>
</evidence>
<dbReference type="InterPro" id="IPR042099">
    <property type="entry name" value="ANL_N_sf"/>
</dbReference>
<dbReference type="GO" id="GO:0031177">
    <property type="term" value="F:phosphopantetheine binding"/>
    <property type="evidence" value="ECO:0007669"/>
    <property type="project" value="TreeGrafter"/>
</dbReference>
<dbReference type="PANTHER" id="PTHR45527">
    <property type="entry name" value="NONRIBOSOMAL PEPTIDE SYNTHETASE"/>
    <property type="match status" value="1"/>
</dbReference>
<dbReference type="EMBL" id="MU004337">
    <property type="protein sequence ID" value="KAF2656380.1"/>
    <property type="molecule type" value="Genomic_DNA"/>
</dbReference>
<dbReference type="GO" id="GO:0005737">
    <property type="term" value="C:cytoplasm"/>
    <property type="evidence" value="ECO:0007669"/>
    <property type="project" value="TreeGrafter"/>
</dbReference>
<feature type="domain" description="Carrier" evidence="4">
    <location>
        <begin position="494"/>
        <end position="567"/>
    </location>
</feature>